<comment type="subunit">
    <text evidence="7">Component of complex II composed of eight subunits in plants: four classical SDH subunits SDH1, SDH2, SDH3 and SDH4 (a flavoprotein (FP), an iron-sulfur protein (IP), and a cytochrome b composed of a large and a small subunit.), as well as four subunits unknown in mitochondria from bacteria and heterotrophic eukaryotes.</text>
</comment>
<evidence type="ECO:0000256" key="2">
    <source>
        <dbReference type="ARBA" id="ARBA00001966"/>
    </source>
</evidence>
<dbReference type="AlphaFoldDB" id="A0A2P6TTB4"/>
<evidence type="ECO:0000256" key="9">
    <source>
        <dbReference type="ARBA" id="ARBA00022532"/>
    </source>
</evidence>
<organism evidence="18 19">
    <name type="scientific">Chlorella sorokiniana</name>
    <name type="common">Freshwater green alga</name>
    <dbReference type="NCBI Taxonomy" id="3076"/>
    <lineage>
        <taxon>Eukaryota</taxon>
        <taxon>Viridiplantae</taxon>
        <taxon>Chlorophyta</taxon>
        <taxon>core chlorophytes</taxon>
        <taxon>Trebouxiophyceae</taxon>
        <taxon>Chlorellales</taxon>
        <taxon>Chlorellaceae</taxon>
        <taxon>Chlorella clade</taxon>
        <taxon>Chlorella</taxon>
    </lineage>
</organism>
<keyword evidence="11" id="KW-0479">Metal-binding</keyword>
<keyword evidence="12" id="KW-0560">Oxidoreductase</keyword>
<evidence type="ECO:0000256" key="10">
    <source>
        <dbReference type="ARBA" id="ARBA00022714"/>
    </source>
</evidence>
<evidence type="ECO:0000256" key="11">
    <source>
        <dbReference type="ARBA" id="ARBA00022723"/>
    </source>
</evidence>
<dbReference type="Proteomes" id="UP000239899">
    <property type="component" value="Unassembled WGS sequence"/>
</dbReference>
<keyword evidence="13" id="KW-0408">Iron</keyword>
<evidence type="ECO:0000256" key="14">
    <source>
        <dbReference type="ARBA" id="ARBA00023014"/>
    </source>
</evidence>
<comment type="cofactor">
    <cofactor evidence="1">
        <name>[3Fe-4S] cluster</name>
        <dbReference type="ChEBI" id="CHEBI:21137"/>
    </cofactor>
</comment>
<dbReference type="UniPathway" id="UPA00223">
    <property type="reaction ID" value="UER01006"/>
</dbReference>
<dbReference type="NCBIfam" id="TIGR00384">
    <property type="entry name" value="dhsB"/>
    <property type="match status" value="1"/>
</dbReference>
<gene>
    <name evidence="18" type="ORF">C2E21_3871</name>
</gene>
<dbReference type="PROSITE" id="PS00197">
    <property type="entry name" value="2FE2S_FER_1"/>
    <property type="match status" value="1"/>
</dbReference>
<comment type="similarity">
    <text evidence="6">Belongs to the succinate dehydrogenase/fumarate reductase iron-sulfur protein family.</text>
</comment>
<dbReference type="InterPro" id="IPR009051">
    <property type="entry name" value="Helical_ferredxn"/>
</dbReference>
<keyword evidence="9" id="KW-0816">Tricarboxylic acid cycle</keyword>
<dbReference type="Gene3D" id="1.10.1060.10">
    <property type="entry name" value="Alpha-helical ferredoxin"/>
    <property type="match status" value="1"/>
</dbReference>
<dbReference type="GO" id="GO:0005743">
    <property type="term" value="C:mitochondrial inner membrane"/>
    <property type="evidence" value="ECO:0007669"/>
    <property type="project" value="UniProtKB-SubCell"/>
</dbReference>
<dbReference type="SUPFAM" id="SSF46548">
    <property type="entry name" value="alpha-helical ferredoxin"/>
    <property type="match status" value="1"/>
</dbReference>
<dbReference type="InterPro" id="IPR025192">
    <property type="entry name" value="Succ_DH/fum_Rdtase_N"/>
</dbReference>
<dbReference type="InterPro" id="IPR036010">
    <property type="entry name" value="2Fe-2S_ferredoxin-like_sf"/>
</dbReference>
<evidence type="ECO:0000256" key="4">
    <source>
        <dbReference type="ARBA" id="ARBA00004443"/>
    </source>
</evidence>
<dbReference type="OrthoDB" id="1696654at2759"/>
<comment type="cofactor">
    <cofactor evidence="2">
        <name>[4Fe-4S] cluster</name>
        <dbReference type="ChEBI" id="CHEBI:49883"/>
    </cofactor>
</comment>
<evidence type="ECO:0000256" key="12">
    <source>
        <dbReference type="ARBA" id="ARBA00023002"/>
    </source>
</evidence>
<dbReference type="GO" id="GO:0022904">
    <property type="term" value="P:respiratory electron transport chain"/>
    <property type="evidence" value="ECO:0007669"/>
    <property type="project" value="TreeGrafter"/>
</dbReference>
<evidence type="ECO:0000313" key="19">
    <source>
        <dbReference type="Proteomes" id="UP000239899"/>
    </source>
</evidence>
<dbReference type="PANTHER" id="PTHR11921:SF29">
    <property type="entry name" value="SUCCINATE DEHYDROGENASE [UBIQUINONE] IRON-SULFUR SUBUNIT, MITOCHONDRIAL"/>
    <property type="match status" value="1"/>
</dbReference>
<comment type="pathway">
    <text evidence="5">Carbohydrate metabolism; tricarboxylic acid cycle; fumarate from succinate (eukaryal route): step 1/1.</text>
</comment>
<comment type="cofactor">
    <cofactor evidence="16">
        <name>[2Fe-2S] cluster</name>
        <dbReference type="ChEBI" id="CHEBI:190135"/>
    </cofactor>
</comment>
<dbReference type="STRING" id="3076.A0A2P6TTB4"/>
<evidence type="ECO:0000256" key="6">
    <source>
        <dbReference type="ARBA" id="ARBA00009433"/>
    </source>
</evidence>
<comment type="subcellular location">
    <subcellularLocation>
        <location evidence="4">Mitochondrion inner membrane</location>
        <topology evidence="4">Peripheral membrane protein</topology>
        <orientation evidence="4">Matrix side</orientation>
    </subcellularLocation>
</comment>
<dbReference type="InterPro" id="IPR004489">
    <property type="entry name" value="Succ_DH/fum_Rdtase_Fe-S"/>
</dbReference>
<keyword evidence="19" id="KW-1185">Reference proteome</keyword>
<evidence type="ECO:0000256" key="3">
    <source>
        <dbReference type="ARBA" id="ARBA00002787"/>
    </source>
</evidence>
<evidence type="ECO:0000313" key="18">
    <source>
        <dbReference type="EMBL" id="PRW57306.1"/>
    </source>
</evidence>
<dbReference type="Pfam" id="PF13085">
    <property type="entry name" value="Fer2_3"/>
    <property type="match status" value="1"/>
</dbReference>
<dbReference type="GO" id="GO:0008177">
    <property type="term" value="F:succinate dehydrogenase (quinone) activity"/>
    <property type="evidence" value="ECO:0007669"/>
    <property type="project" value="UniProtKB-EC"/>
</dbReference>
<dbReference type="PANTHER" id="PTHR11921">
    <property type="entry name" value="SUCCINATE DEHYDROGENASE IRON-SULFUR PROTEIN"/>
    <property type="match status" value="1"/>
</dbReference>
<comment type="function">
    <text evidence="3">Iron-sulfur protein (IP) subunit of succinate dehydrogenase (SDH) that is involved in complex II of the mitochondrial electron transport chain and is responsible for transferring electrons from succinate to ubiquinone (coenzyme Q).</text>
</comment>
<evidence type="ECO:0000256" key="5">
    <source>
        <dbReference type="ARBA" id="ARBA00004788"/>
    </source>
</evidence>
<dbReference type="EMBL" id="LHPG02000007">
    <property type="protein sequence ID" value="PRW57306.1"/>
    <property type="molecule type" value="Genomic_DNA"/>
</dbReference>
<sequence length="305" mass="33117">MRPVCTPVSRWSTCWSPAPAADRKRGGQAVQQLGRLAGRTARDTMRARCLPLGRTLAQLPKPWALGGSPAAAAAPGLRCSATTSAAAGAAAASPAAAAQPSTGAAAPLMKEVLVYRWSPEKSEKPKYDSFQVALTKCGPMLLDVLLKIKDEQDQTLSLRRSCREGICGSCAMNIDGTNGLACLTKDLVTDMSHFFAQYKQIKPYLQTTSPPPLYECILCACCTASCPSYWWNGDKYYGPAVLLHIYRWMVDSRDEAKEWRLNDQTKLWRCKTIGNCTWVCPKGLAPSKAIAQIKQSVVAGRVVTD</sequence>
<evidence type="ECO:0000256" key="7">
    <source>
        <dbReference type="ARBA" id="ARBA00011313"/>
    </source>
</evidence>
<dbReference type="GO" id="GO:0045273">
    <property type="term" value="C:respiratory chain complex II (succinate dehydrogenase)"/>
    <property type="evidence" value="ECO:0007669"/>
    <property type="project" value="UniProtKB-ARBA"/>
</dbReference>
<dbReference type="GO" id="GO:0051538">
    <property type="term" value="F:3 iron, 4 sulfur cluster binding"/>
    <property type="evidence" value="ECO:0007669"/>
    <property type="project" value="UniProtKB-KW"/>
</dbReference>
<evidence type="ECO:0000256" key="13">
    <source>
        <dbReference type="ARBA" id="ARBA00023004"/>
    </source>
</evidence>
<dbReference type="GO" id="GO:0051537">
    <property type="term" value="F:2 iron, 2 sulfur cluster binding"/>
    <property type="evidence" value="ECO:0007669"/>
    <property type="project" value="UniProtKB-KW"/>
</dbReference>
<proteinExistence type="inferred from homology"/>
<dbReference type="GO" id="GO:0009055">
    <property type="term" value="F:electron transfer activity"/>
    <property type="evidence" value="ECO:0007669"/>
    <property type="project" value="InterPro"/>
</dbReference>
<dbReference type="EC" id="1.3.5.1" evidence="8"/>
<keyword evidence="14" id="KW-0411">Iron-sulfur</keyword>
<evidence type="ECO:0000256" key="1">
    <source>
        <dbReference type="ARBA" id="ARBA00001927"/>
    </source>
</evidence>
<dbReference type="InterPro" id="IPR006058">
    <property type="entry name" value="2Fe2S_fd_BS"/>
</dbReference>
<keyword evidence="10" id="KW-0001">2Fe-2S</keyword>
<evidence type="ECO:0000259" key="17">
    <source>
        <dbReference type="Pfam" id="PF13085"/>
    </source>
</evidence>
<dbReference type="InterPro" id="IPR050573">
    <property type="entry name" value="SDH/FRD_Iron-Sulfur"/>
</dbReference>
<comment type="caution">
    <text evidence="18">The sequence shown here is derived from an EMBL/GenBank/DDBJ whole genome shotgun (WGS) entry which is preliminary data.</text>
</comment>
<dbReference type="GO" id="GO:0006099">
    <property type="term" value="P:tricarboxylic acid cycle"/>
    <property type="evidence" value="ECO:0007669"/>
    <property type="project" value="UniProtKB-UniPathway"/>
</dbReference>
<dbReference type="SUPFAM" id="SSF54292">
    <property type="entry name" value="2Fe-2S ferredoxin-like"/>
    <property type="match status" value="1"/>
</dbReference>
<dbReference type="Pfam" id="PF13534">
    <property type="entry name" value="Fer4_17"/>
    <property type="match status" value="1"/>
</dbReference>
<accession>A0A2P6TTB4</accession>
<evidence type="ECO:0000256" key="8">
    <source>
        <dbReference type="ARBA" id="ARBA00012792"/>
    </source>
</evidence>
<protein>
    <recommendedName>
        <fullName evidence="8">succinate dehydrogenase</fullName>
        <ecNumber evidence="8">1.3.5.1</ecNumber>
    </recommendedName>
</protein>
<dbReference type="InterPro" id="IPR017900">
    <property type="entry name" value="4Fe4S_Fe_S_CS"/>
</dbReference>
<feature type="domain" description="Succinate dehydogenase/fumarate reductase N-terminal" evidence="17">
    <location>
        <begin position="112"/>
        <end position="185"/>
    </location>
</feature>
<name>A0A2P6TTB4_CHLSO</name>
<evidence type="ECO:0000256" key="16">
    <source>
        <dbReference type="ARBA" id="ARBA00034078"/>
    </source>
</evidence>
<dbReference type="GO" id="GO:0046872">
    <property type="term" value="F:metal ion binding"/>
    <property type="evidence" value="ECO:0007669"/>
    <property type="project" value="UniProtKB-KW"/>
</dbReference>
<dbReference type="PROSITE" id="PS00198">
    <property type="entry name" value="4FE4S_FER_1"/>
    <property type="match status" value="1"/>
</dbReference>
<evidence type="ECO:0000256" key="15">
    <source>
        <dbReference type="ARBA" id="ARBA00023291"/>
    </source>
</evidence>
<keyword evidence="15" id="KW-0003">3Fe-4S</keyword>
<reference evidence="18 19" key="1">
    <citation type="journal article" date="2018" name="Plant J.">
        <title>Genome sequences of Chlorella sorokiniana UTEX 1602 and Micractinium conductrix SAG 241.80: implications to maltose excretion by a green alga.</title>
        <authorList>
            <person name="Arriola M.B."/>
            <person name="Velmurugan N."/>
            <person name="Zhang Y."/>
            <person name="Plunkett M.H."/>
            <person name="Hondzo H."/>
            <person name="Barney B.M."/>
        </authorList>
    </citation>
    <scope>NUCLEOTIDE SEQUENCE [LARGE SCALE GENOMIC DNA]</scope>
    <source>
        <strain evidence="19">UTEX 1602</strain>
    </source>
</reference>